<dbReference type="InterPro" id="IPR051043">
    <property type="entry name" value="Sulfatase_Mod_Factor_Kinase"/>
</dbReference>
<dbReference type="OrthoDB" id="9768004at2"/>
<dbReference type="PROSITE" id="PS51257">
    <property type="entry name" value="PROKAR_LIPOPROTEIN"/>
    <property type="match status" value="1"/>
</dbReference>
<organism evidence="2 3">
    <name type="scientific">Christiangramia aestuarii</name>
    <dbReference type="NCBI Taxonomy" id="1028746"/>
    <lineage>
        <taxon>Bacteria</taxon>
        <taxon>Pseudomonadati</taxon>
        <taxon>Bacteroidota</taxon>
        <taxon>Flavobacteriia</taxon>
        <taxon>Flavobacteriales</taxon>
        <taxon>Flavobacteriaceae</taxon>
        <taxon>Christiangramia</taxon>
    </lineage>
</organism>
<protein>
    <submittedName>
        <fullName evidence="2">Formylglycine-generating enzyme family protein</fullName>
    </submittedName>
</protein>
<accession>A0A7K1LSY0</accession>
<dbReference type="GO" id="GO:0120147">
    <property type="term" value="F:formylglycine-generating oxidase activity"/>
    <property type="evidence" value="ECO:0007669"/>
    <property type="project" value="TreeGrafter"/>
</dbReference>
<sequence>MKFLILIPLFFLFLGCKSETKNNTMEPSSASLAMNEKKNDLLVEKPEDVETPRGMKWVSGVRFTMGAREADEMALPRERPAHPVAVDGFFMDIHEVTNADFQKFVYETGYVTVAERPVDWEELKKQLPPGTPKPHDSLLRPGSLVFKKDIASLSEFNYSQWWEWKIGANWRHPEGPDSDIAGRENYPVVHVSFEDVNAYCKWAGRRLPTEAEWEAAAHGKRPGGIYTWGDSEKELNFLANTWQGEFPVKNIPEDGFNYAAPVGSFPANSLGLYDMAGNVWEWTQDWYDELYYKKLLKDGEVKNPLGPTQPYNPANPYEKEKVIKGGSFLCNKSYCASYRITARMPQALDSGSDHLGFRTVATPEMLRE</sequence>
<dbReference type="InterPro" id="IPR016187">
    <property type="entry name" value="CTDL_fold"/>
</dbReference>
<evidence type="ECO:0000313" key="2">
    <source>
        <dbReference type="EMBL" id="MUP43701.1"/>
    </source>
</evidence>
<gene>
    <name evidence="2" type="ORF">FLP08_14050</name>
</gene>
<comment type="caution">
    <text evidence="2">The sequence shown here is derived from an EMBL/GenBank/DDBJ whole genome shotgun (WGS) entry which is preliminary data.</text>
</comment>
<dbReference type="RefSeq" id="WP_156277649.1">
    <property type="nucleotide sequence ID" value="NZ_BAABGI010000001.1"/>
</dbReference>
<reference evidence="2 3" key="1">
    <citation type="submission" date="2019-07" db="EMBL/GenBank/DDBJ databases">
        <title>Gramella aestuarii sp. nov., isolated from a tidal flat, and emended description of Gramella echinicola.</title>
        <authorList>
            <person name="Liu L."/>
        </authorList>
    </citation>
    <scope>NUCLEOTIDE SEQUENCE [LARGE SCALE GENOMIC DNA]</scope>
    <source>
        <strain evidence="2 3">BS12</strain>
    </source>
</reference>
<feature type="domain" description="Sulfatase-modifying factor enzyme-like" evidence="1">
    <location>
        <begin position="55"/>
        <end position="360"/>
    </location>
</feature>
<dbReference type="PANTHER" id="PTHR23150:SF19">
    <property type="entry name" value="FORMYLGLYCINE-GENERATING ENZYME"/>
    <property type="match status" value="1"/>
</dbReference>
<proteinExistence type="predicted"/>
<dbReference type="Gene3D" id="3.90.1580.10">
    <property type="entry name" value="paralog of FGE (formylglycine-generating enzyme)"/>
    <property type="match status" value="1"/>
</dbReference>
<dbReference type="EMBL" id="VJVW01000006">
    <property type="protein sequence ID" value="MUP43701.1"/>
    <property type="molecule type" value="Genomic_DNA"/>
</dbReference>
<dbReference type="SUPFAM" id="SSF56436">
    <property type="entry name" value="C-type lectin-like"/>
    <property type="match status" value="1"/>
</dbReference>
<dbReference type="Proteomes" id="UP000460416">
    <property type="component" value="Unassembled WGS sequence"/>
</dbReference>
<name>A0A7K1LSY0_9FLAO</name>
<dbReference type="InterPro" id="IPR042095">
    <property type="entry name" value="SUMF_sf"/>
</dbReference>
<evidence type="ECO:0000259" key="1">
    <source>
        <dbReference type="Pfam" id="PF03781"/>
    </source>
</evidence>
<dbReference type="AlphaFoldDB" id="A0A7K1LSY0"/>
<keyword evidence="3" id="KW-1185">Reference proteome</keyword>
<dbReference type="PANTHER" id="PTHR23150">
    <property type="entry name" value="SULFATASE MODIFYING FACTOR 1, 2"/>
    <property type="match status" value="1"/>
</dbReference>
<evidence type="ECO:0000313" key="3">
    <source>
        <dbReference type="Proteomes" id="UP000460416"/>
    </source>
</evidence>
<dbReference type="Pfam" id="PF03781">
    <property type="entry name" value="FGE-sulfatase"/>
    <property type="match status" value="1"/>
</dbReference>
<dbReference type="InterPro" id="IPR005532">
    <property type="entry name" value="SUMF_dom"/>
</dbReference>